<dbReference type="Proteomes" id="UP001596170">
    <property type="component" value="Unassembled WGS sequence"/>
</dbReference>
<dbReference type="GO" id="GO:0004497">
    <property type="term" value="F:monooxygenase activity"/>
    <property type="evidence" value="ECO:0007669"/>
    <property type="project" value="UniProtKB-KW"/>
</dbReference>
<dbReference type="InterPro" id="IPR011008">
    <property type="entry name" value="Dimeric_a/b-barrel"/>
</dbReference>
<dbReference type="RefSeq" id="WP_377732819.1">
    <property type="nucleotide sequence ID" value="NZ_JBHSRI010000003.1"/>
</dbReference>
<dbReference type="PANTHER" id="PTHR33336">
    <property type="entry name" value="QUINOL MONOOXYGENASE YGIN-RELATED"/>
    <property type="match status" value="1"/>
</dbReference>
<name>A0ABW1L413_9BACL</name>
<keyword evidence="2" id="KW-0503">Monooxygenase</keyword>
<keyword evidence="3" id="KW-1185">Reference proteome</keyword>
<evidence type="ECO:0000313" key="2">
    <source>
        <dbReference type="EMBL" id="MFC6038728.1"/>
    </source>
</evidence>
<dbReference type="SUPFAM" id="SSF54909">
    <property type="entry name" value="Dimeric alpha+beta barrel"/>
    <property type="match status" value="1"/>
</dbReference>
<keyword evidence="2" id="KW-0560">Oxidoreductase</keyword>
<dbReference type="PROSITE" id="PS51725">
    <property type="entry name" value="ABM"/>
    <property type="match status" value="1"/>
</dbReference>
<proteinExistence type="predicted"/>
<feature type="domain" description="ABM" evidence="1">
    <location>
        <begin position="2"/>
        <end position="90"/>
    </location>
</feature>
<reference evidence="3" key="1">
    <citation type="journal article" date="2019" name="Int. J. Syst. Evol. Microbiol.">
        <title>The Global Catalogue of Microorganisms (GCM) 10K type strain sequencing project: providing services to taxonomists for standard genome sequencing and annotation.</title>
        <authorList>
            <consortium name="The Broad Institute Genomics Platform"/>
            <consortium name="The Broad Institute Genome Sequencing Center for Infectious Disease"/>
            <person name="Wu L."/>
            <person name="Ma J."/>
        </authorList>
    </citation>
    <scope>NUCLEOTIDE SEQUENCE [LARGE SCALE GENOMIC DNA]</scope>
    <source>
        <strain evidence="3">CCUG 54527</strain>
    </source>
</reference>
<organism evidence="2 3">
    <name type="scientific">Paenisporosarcina macmurdoensis</name>
    <dbReference type="NCBI Taxonomy" id="212659"/>
    <lineage>
        <taxon>Bacteria</taxon>
        <taxon>Bacillati</taxon>
        <taxon>Bacillota</taxon>
        <taxon>Bacilli</taxon>
        <taxon>Bacillales</taxon>
        <taxon>Caryophanaceae</taxon>
        <taxon>Paenisporosarcina</taxon>
    </lineage>
</organism>
<protein>
    <submittedName>
        <fullName evidence="2">Quinol monooxygenase</fullName>
        <ecNumber evidence="2">1.-.-.-</ecNumber>
    </submittedName>
</protein>
<evidence type="ECO:0000313" key="3">
    <source>
        <dbReference type="Proteomes" id="UP001596170"/>
    </source>
</evidence>
<gene>
    <name evidence="2" type="ORF">ACFPYN_04575</name>
</gene>
<accession>A0ABW1L413</accession>
<dbReference type="InterPro" id="IPR050744">
    <property type="entry name" value="AI-2_Isomerase_LsrG"/>
</dbReference>
<dbReference type="EMBL" id="JBHSRI010000003">
    <property type="protein sequence ID" value="MFC6038728.1"/>
    <property type="molecule type" value="Genomic_DNA"/>
</dbReference>
<dbReference type="Pfam" id="PF03992">
    <property type="entry name" value="ABM"/>
    <property type="match status" value="1"/>
</dbReference>
<evidence type="ECO:0000259" key="1">
    <source>
        <dbReference type="PROSITE" id="PS51725"/>
    </source>
</evidence>
<comment type="caution">
    <text evidence="2">The sequence shown here is derived from an EMBL/GenBank/DDBJ whole genome shotgun (WGS) entry which is preliminary data.</text>
</comment>
<dbReference type="InterPro" id="IPR007138">
    <property type="entry name" value="ABM_dom"/>
</dbReference>
<dbReference type="PANTHER" id="PTHR33336:SF3">
    <property type="entry name" value="ABM DOMAIN-CONTAINING PROTEIN"/>
    <property type="match status" value="1"/>
</dbReference>
<sequence>MIIIHAGFHLQADKELEFLEVIYPLIAASRAENGNVAYDLMRDTEKESVYTMVEVWEDMVAVENHNKSDHFTAFASKAPQYLAARIEVKLYEGKEINS</sequence>
<dbReference type="EC" id="1.-.-.-" evidence="2"/>
<dbReference type="Gene3D" id="3.30.70.100">
    <property type="match status" value="1"/>
</dbReference>